<feature type="region of interest" description="Disordered" evidence="1">
    <location>
        <begin position="1"/>
        <end position="21"/>
    </location>
</feature>
<dbReference type="SUPFAM" id="SSF48576">
    <property type="entry name" value="Terpenoid synthases"/>
    <property type="match status" value="1"/>
</dbReference>
<dbReference type="Gene3D" id="1.10.600.10">
    <property type="entry name" value="Farnesyl Diphosphate Synthase"/>
    <property type="match status" value="1"/>
</dbReference>
<dbReference type="AlphaFoldDB" id="A0A401YSG6"/>
<comment type="caution">
    <text evidence="2">The sequence shown here is derived from an EMBL/GenBank/DDBJ whole genome shotgun (WGS) entry which is preliminary data.</text>
</comment>
<gene>
    <name evidence="2" type="ORF">EHYA_05198</name>
</gene>
<dbReference type="SFLD" id="SFLDG01018">
    <property type="entry name" value="Squalene/Phytoene_Synthase_Lik"/>
    <property type="match status" value="1"/>
</dbReference>
<dbReference type="RefSeq" id="WP_371863039.1">
    <property type="nucleotide sequence ID" value="NZ_BIFH01000024.1"/>
</dbReference>
<dbReference type="EMBL" id="BIFH01000024">
    <property type="protein sequence ID" value="GCD97505.1"/>
    <property type="molecule type" value="Genomic_DNA"/>
</dbReference>
<evidence type="ECO:0000313" key="3">
    <source>
        <dbReference type="Proteomes" id="UP000286931"/>
    </source>
</evidence>
<evidence type="ECO:0000313" key="2">
    <source>
        <dbReference type="EMBL" id="GCD97505.1"/>
    </source>
</evidence>
<dbReference type="Proteomes" id="UP000286931">
    <property type="component" value="Unassembled WGS sequence"/>
</dbReference>
<dbReference type="Pfam" id="PF00494">
    <property type="entry name" value="SQS_PSY"/>
    <property type="match status" value="1"/>
</dbReference>
<accession>A0A401YSG6</accession>
<dbReference type="InterPro" id="IPR002060">
    <property type="entry name" value="Squ/phyt_synthse"/>
</dbReference>
<dbReference type="GO" id="GO:0004311">
    <property type="term" value="F:geranylgeranyl diphosphate synthase activity"/>
    <property type="evidence" value="ECO:0007669"/>
    <property type="project" value="InterPro"/>
</dbReference>
<proteinExistence type="predicted"/>
<organism evidence="2 3">
    <name type="scientific">Embleya hyalina</name>
    <dbReference type="NCBI Taxonomy" id="516124"/>
    <lineage>
        <taxon>Bacteria</taxon>
        <taxon>Bacillati</taxon>
        <taxon>Actinomycetota</taxon>
        <taxon>Actinomycetes</taxon>
        <taxon>Kitasatosporales</taxon>
        <taxon>Streptomycetaceae</taxon>
        <taxon>Embleya</taxon>
    </lineage>
</organism>
<dbReference type="SFLD" id="SFLDS00005">
    <property type="entry name" value="Isoprenoid_Synthase_Type_I"/>
    <property type="match status" value="1"/>
</dbReference>
<sequence length="299" mass="32810">MGSDSRGLERAPGASDDDTAGIDAAIIDPDVVMRQAGHENFPVAMGILRPDHRRHLLAVYGFARLVDDIGDEAEGDRVAQLDAFETDLRRVFTGEPRLEVLRRLQPSVRELDLPIEPFLGLIEANRQDQVVRRYATYDDLVAYCALSADPVGRIVLHVFGRATEERVARSDEICTALQIVEHLQDVAEDLDRDRIYLPREDMDRFGVTEADLAAPAATPSVRRLIAYEAHRATRLLRTGAPLAGTLRGRERLAIAGFVAGGRAALAAIGDVGFDVLAHRAKPGKAALLRELSGVLVRKR</sequence>
<dbReference type="GO" id="GO:0016114">
    <property type="term" value="P:terpenoid biosynthetic process"/>
    <property type="evidence" value="ECO:0007669"/>
    <property type="project" value="UniProtKB-ARBA"/>
</dbReference>
<dbReference type="InterPro" id="IPR008949">
    <property type="entry name" value="Isoprenoid_synthase_dom_sf"/>
</dbReference>
<dbReference type="GO" id="GO:0051996">
    <property type="term" value="F:squalene synthase [NAD(P)H] activity"/>
    <property type="evidence" value="ECO:0007669"/>
    <property type="project" value="InterPro"/>
</dbReference>
<keyword evidence="3" id="KW-1185">Reference proteome</keyword>
<dbReference type="CDD" id="cd00683">
    <property type="entry name" value="Trans_IPPS_HH"/>
    <property type="match status" value="1"/>
</dbReference>
<dbReference type="NCBIfam" id="TIGR03464">
    <property type="entry name" value="HpnC"/>
    <property type="match status" value="1"/>
</dbReference>
<dbReference type="InterPro" id="IPR044843">
    <property type="entry name" value="Trans_IPPS_bact-type"/>
</dbReference>
<dbReference type="InterPro" id="IPR033904">
    <property type="entry name" value="Trans_IPPS_HH"/>
</dbReference>
<evidence type="ECO:0000256" key="1">
    <source>
        <dbReference type="SAM" id="MobiDB-lite"/>
    </source>
</evidence>
<dbReference type="PANTHER" id="PTHR31480">
    <property type="entry name" value="BIFUNCTIONAL LYCOPENE CYCLASE/PHYTOENE SYNTHASE"/>
    <property type="match status" value="1"/>
</dbReference>
<dbReference type="SFLD" id="SFLDG01212">
    <property type="entry name" value="Phytoene_synthase_like"/>
    <property type="match status" value="1"/>
</dbReference>
<dbReference type="InterPro" id="IPR017827">
    <property type="entry name" value="HSQ_synthase_HpnC"/>
</dbReference>
<name>A0A401YSG6_9ACTN</name>
<reference evidence="2 3" key="1">
    <citation type="submission" date="2018-12" db="EMBL/GenBank/DDBJ databases">
        <title>Draft genome sequence of Embleya hyalina NBRC 13850T.</title>
        <authorList>
            <person name="Komaki H."/>
            <person name="Hosoyama A."/>
            <person name="Kimura A."/>
            <person name="Ichikawa N."/>
            <person name="Tamura T."/>
        </authorList>
    </citation>
    <scope>NUCLEOTIDE SEQUENCE [LARGE SCALE GENOMIC DNA]</scope>
    <source>
        <strain evidence="2 3">NBRC 13850</strain>
    </source>
</reference>
<protein>
    <submittedName>
        <fullName evidence="2">Phytoene synthase</fullName>
    </submittedName>
</protein>